<feature type="region of interest" description="Disordered" evidence="1">
    <location>
        <begin position="300"/>
        <end position="323"/>
    </location>
</feature>
<dbReference type="KEGG" id="bvo:Pan97_49540"/>
<name>A0A518CF78_9BACT</name>
<evidence type="ECO:0000313" key="2">
    <source>
        <dbReference type="EMBL" id="QDU77875.1"/>
    </source>
</evidence>
<dbReference type="EMBL" id="CP036289">
    <property type="protein sequence ID" value="QDU77875.1"/>
    <property type="molecule type" value="Genomic_DNA"/>
</dbReference>
<evidence type="ECO:0000256" key="1">
    <source>
        <dbReference type="SAM" id="MobiDB-lite"/>
    </source>
</evidence>
<accession>A0A518CF78</accession>
<organism evidence="2 3">
    <name type="scientific">Bremerella volcania</name>
    <dbReference type="NCBI Taxonomy" id="2527984"/>
    <lineage>
        <taxon>Bacteria</taxon>
        <taxon>Pseudomonadati</taxon>
        <taxon>Planctomycetota</taxon>
        <taxon>Planctomycetia</taxon>
        <taxon>Pirellulales</taxon>
        <taxon>Pirellulaceae</taxon>
        <taxon>Bremerella</taxon>
    </lineage>
</organism>
<proteinExistence type="predicted"/>
<keyword evidence="3" id="KW-1185">Reference proteome</keyword>
<reference evidence="3" key="1">
    <citation type="submission" date="2019-02" db="EMBL/GenBank/DDBJ databases">
        <title>Deep-cultivation of Planctomycetes and their phenomic and genomic characterization uncovers novel biology.</title>
        <authorList>
            <person name="Wiegand S."/>
            <person name="Jogler M."/>
            <person name="Boedeker C."/>
            <person name="Pinto D."/>
            <person name="Vollmers J."/>
            <person name="Rivas-Marin E."/>
            <person name="Kohn T."/>
            <person name="Peeters S.H."/>
            <person name="Heuer A."/>
            <person name="Rast P."/>
            <person name="Oberbeckmann S."/>
            <person name="Bunk B."/>
            <person name="Jeske O."/>
            <person name="Meyerdierks A."/>
            <person name="Storesund J.E."/>
            <person name="Kallscheuer N."/>
            <person name="Luecker S."/>
            <person name="Lage O.M."/>
            <person name="Pohl T."/>
            <person name="Merkel B.J."/>
            <person name="Hornburger P."/>
            <person name="Mueller R.-W."/>
            <person name="Bruemmer F."/>
            <person name="Labrenz M."/>
            <person name="Spormann A.M."/>
            <person name="Op den Camp H."/>
            <person name="Overmann J."/>
            <person name="Amann R."/>
            <person name="Jetten M.S.M."/>
            <person name="Mascher T."/>
            <person name="Medema M.H."/>
            <person name="Devos D.P."/>
            <person name="Kaster A.-K."/>
            <person name="Ovreas L."/>
            <person name="Rohde M."/>
            <person name="Galperin M.Y."/>
            <person name="Jogler C."/>
        </authorList>
    </citation>
    <scope>NUCLEOTIDE SEQUENCE [LARGE SCALE GENOMIC DNA]</scope>
    <source>
        <strain evidence="3">Pan97</strain>
    </source>
</reference>
<evidence type="ECO:0000313" key="3">
    <source>
        <dbReference type="Proteomes" id="UP000318626"/>
    </source>
</evidence>
<dbReference type="Proteomes" id="UP000318626">
    <property type="component" value="Chromosome"/>
</dbReference>
<sequence length="323" mass="35927">MRAGGSPFTTYDENASGMDARRIAAVLLFAMMFAGGCRALWHPEEDVPPSELPSAPIAADTVSLEIARLSLNSVDQQDLGDIWKEIDEQAIPLDKRRELVANGFRVGIVDFHLPAPLRKILSENESKKGASGGDMVRVTGDEKVAINYRRFPRGKRSEYVMVPAQEEISLLETVNGSLRGETYYNAECKFILKTFPQNDGRVQIVVTPEIHHGQPRQRVEAGQGMFRFETRKETKVFEQVEFIAMLEAGQTLVLSGTKDVKGVGKSFFERENGGSPRRQLLLIRLAGSQFDDLFQPQSSVKENLPLNEDSTEGLLPSHFDSAE</sequence>
<protein>
    <submittedName>
        <fullName evidence="2">Uncharacterized protein</fullName>
    </submittedName>
</protein>
<gene>
    <name evidence="2" type="ORF">Pan97_49540</name>
</gene>
<dbReference type="AlphaFoldDB" id="A0A518CF78"/>